<dbReference type="PANTHER" id="PTHR45228:SF5">
    <property type="entry name" value="CYCLIC DI-GMP PHOSPHODIESTERASE VC_1348-RELATED"/>
    <property type="match status" value="1"/>
</dbReference>
<proteinExistence type="predicted"/>
<dbReference type="GO" id="GO:0016020">
    <property type="term" value="C:membrane"/>
    <property type="evidence" value="ECO:0007669"/>
    <property type="project" value="InterPro"/>
</dbReference>
<evidence type="ECO:0000256" key="2">
    <source>
        <dbReference type="SAM" id="Phobius"/>
    </source>
</evidence>
<feature type="transmembrane region" description="Helical" evidence="2">
    <location>
        <begin position="12"/>
        <end position="33"/>
    </location>
</feature>
<dbReference type="PANTHER" id="PTHR45228">
    <property type="entry name" value="CYCLIC DI-GMP PHOSPHODIESTERASE TM_0186-RELATED"/>
    <property type="match status" value="1"/>
</dbReference>
<keyword evidence="2" id="KW-0472">Membrane</keyword>
<protein>
    <submittedName>
        <fullName evidence="5">HAMP domain-containing protein</fullName>
    </submittedName>
</protein>
<dbReference type="PROSITE" id="PS50885">
    <property type="entry name" value="HAMP"/>
    <property type="match status" value="1"/>
</dbReference>
<dbReference type="InterPro" id="IPR003660">
    <property type="entry name" value="HAMP_dom"/>
</dbReference>
<dbReference type="CDD" id="cd18774">
    <property type="entry name" value="PDC2_HK_sensor"/>
    <property type="match status" value="1"/>
</dbReference>
<keyword evidence="1" id="KW-0175">Coiled coil</keyword>
<sequence>MARKVTIRTNIITNILLVVSVVAVALLTLQYYFSKRLALEAARQHFTETAAKLGSVLESRELLARETLRLVAHYPGIDTFNGEENPCEAVQLLATPLEHHDDLYALYIGYPDGRLFEVANLHSAPGLYHHYHAPSEARWILIRVYESGGRKIRRFDYYSADFRHLGSSADPTDYDATRRPWYRGALDAYGVVRSDPYMFYNLQRPGITYSLHFAPGRVLAMDVTVGTLQRHLERMKFAPGSLVTLLGRDGKLIASSGESRSPQFRHVERIFTRLMREGKKAEIVSYRQKGREYLAMVLPLYGGAEAQTWLGVSIDEWELLAPYLEMLRYELIAALLVLLLMLPVVRLTTRRIVRPIKRLMEENTKVKERRFDEVERIETDIIELDQLSRSLVEMAESIRRYQEEQKELLDSFIRLIADAIDAKSPYTAGHCKRVPEIAKMLLEEACRSEEGEFAGFRMEGEEAWEEFERGAWLHDCGKITTPEYVVDKATKLETIHNRIHEIRTRFEVLWRDREIDYYKALLRGEDRRRLEEKLRR</sequence>
<feature type="transmembrane region" description="Helical" evidence="2">
    <location>
        <begin position="331"/>
        <end position="349"/>
    </location>
</feature>
<feature type="non-terminal residue" evidence="5">
    <location>
        <position position="536"/>
    </location>
</feature>
<dbReference type="GO" id="GO:0007165">
    <property type="term" value="P:signal transduction"/>
    <property type="evidence" value="ECO:0007669"/>
    <property type="project" value="InterPro"/>
</dbReference>
<evidence type="ECO:0000256" key="1">
    <source>
        <dbReference type="SAM" id="Coils"/>
    </source>
</evidence>
<dbReference type="PROSITE" id="PS51832">
    <property type="entry name" value="HD_GYP"/>
    <property type="match status" value="1"/>
</dbReference>
<keyword evidence="2" id="KW-1133">Transmembrane helix</keyword>
<dbReference type="SUPFAM" id="SSF109604">
    <property type="entry name" value="HD-domain/PDEase-like"/>
    <property type="match status" value="1"/>
</dbReference>
<evidence type="ECO:0000259" key="3">
    <source>
        <dbReference type="PROSITE" id="PS50885"/>
    </source>
</evidence>
<dbReference type="Gene3D" id="1.10.3210.10">
    <property type="entry name" value="Hypothetical protein af1432"/>
    <property type="match status" value="1"/>
</dbReference>
<dbReference type="InterPro" id="IPR052020">
    <property type="entry name" value="Cyclic_di-GMP/3'3'-cGAMP_PDE"/>
</dbReference>
<evidence type="ECO:0000313" key="5">
    <source>
        <dbReference type="EMBL" id="HFC03267.1"/>
    </source>
</evidence>
<keyword evidence="2" id="KW-0812">Transmembrane</keyword>
<feature type="coiled-coil region" evidence="1">
    <location>
        <begin position="384"/>
        <end position="411"/>
    </location>
</feature>
<reference evidence="5" key="1">
    <citation type="journal article" date="2020" name="mSystems">
        <title>Genome- and Community-Level Interaction Insights into Carbon Utilization and Element Cycling Functions of Hydrothermarchaeota in Hydrothermal Sediment.</title>
        <authorList>
            <person name="Zhou Z."/>
            <person name="Liu Y."/>
            <person name="Xu W."/>
            <person name="Pan J."/>
            <person name="Luo Z.H."/>
            <person name="Li M."/>
        </authorList>
    </citation>
    <scope>NUCLEOTIDE SEQUENCE [LARGE SCALE GENOMIC DNA]</scope>
    <source>
        <strain evidence="5">HyVt-513</strain>
    </source>
</reference>
<accession>A0A7V2WLJ7</accession>
<dbReference type="EMBL" id="DRNO01000014">
    <property type="protein sequence ID" value="HFC03267.1"/>
    <property type="molecule type" value="Genomic_DNA"/>
</dbReference>
<evidence type="ECO:0000259" key="4">
    <source>
        <dbReference type="PROSITE" id="PS51832"/>
    </source>
</evidence>
<dbReference type="InterPro" id="IPR029151">
    <property type="entry name" value="Sensor-like_sf"/>
</dbReference>
<feature type="domain" description="HAMP" evidence="3">
    <location>
        <begin position="350"/>
        <end position="403"/>
    </location>
</feature>
<comment type="caution">
    <text evidence="5">The sequence shown here is derived from an EMBL/GenBank/DDBJ whole genome shotgun (WGS) entry which is preliminary data.</text>
</comment>
<organism evidence="5">
    <name type="scientific">Nitratifractor salsuginis</name>
    <dbReference type="NCBI Taxonomy" id="269261"/>
    <lineage>
        <taxon>Bacteria</taxon>
        <taxon>Pseudomonadati</taxon>
        <taxon>Campylobacterota</taxon>
        <taxon>Epsilonproteobacteria</taxon>
        <taxon>Campylobacterales</taxon>
        <taxon>Sulfurovaceae</taxon>
        <taxon>Nitratifractor</taxon>
    </lineage>
</organism>
<dbReference type="Proteomes" id="UP000885722">
    <property type="component" value="Unassembled WGS sequence"/>
</dbReference>
<dbReference type="Gene3D" id="3.30.450.20">
    <property type="entry name" value="PAS domain"/>
    <property type="match status" value="1"/>
</dbReference>
<dbReference type="AlphaFoldDB" id="A0A7V2WLJ7"/>
<dbReference type="SUPFAM" id="SSF103190">
    <property type="entry name" value="Sensory domain-like"/>
    <property type="match status" value="1"/>
</dbReference>
<name>A0A7V2WLJ7_9BACT</name>
<dbReference type="InterPro" id="IPR037522">
    <property type="entry name" value="HD_GYP_dom"/>
</dbReference>
<dbReference type="Gene3D" id="6.10.340.10">
    <property type="match status" value="1"/>
</dbReference>
<feature type="domain" description="HD-GYP" evidence="4">
    <location>
        <begin position="405"/>
        <end position="536"/>
    </location>
</feature>
<gene>
    <name evidence="5" type="ORF">ENJ74_00200</name>
</gene>